<keyword evidence="2" id="KW-0472">Membrane</keyword>
<comment type="caution">
    <text evidence="3">The sequence shown here is derived from an EMBL/GenBank/DDBJ whole genome shotgun (WGS) entry which is preliminary data.</text>
</comment>
<keyword evidence="2" id="KW-0812">Transmembrane</keyword>
<dbReference type="EMBL" id="JACHEX010000001">
    <property type="protein sequence ID" value="MBB6062192.1"/>
    <property type="molecule type" value="Genomic_DNA"/>
</dbReference>
<name>A0A841GF48_9BACT</name>
<protein>
    <recommendedName>
        <fullName evidence="5">GAF domain-containing protein</fullName>
    </recommendedName>
</protein>
<feature type="transmembrane region" description="Helical" evidence="2">
    <location>
        <begin position="7"/>
        <end position="26"/>
    </location>
</feature>
<gene>
    <name evidence="3" type="ORF">HNP65_000614</name>
</gene>
<evidence type="ECO:0000256" key="1">
    <source>
        <dbReference type="SAM" id="Coils"/>
    </source>
</evidence>
<sequence length="400" mass="46951">MERKHLYSFLELSIINLIIFILDLLFKNYGYITVNPNPYLILNLYVAIRYGTNIFFVSATLSTFFYFLSIHIQYGLNVYLILFSWPVLKIPLFVLSLGFLIAFFRDSYIQTINEQEEKIKILSKKIETLEDTIRKYENLTNDLQNKLLLENKGVSIFVDKLKDIEYNNPEDIFNEAVELIYDFIEAKTVSIYTLSNNDFLRLKVRKGPQILPNSFPLEKSKVLSTAKDLGFASASILYLSNIDIDFSFEPAMASKIEHMGKILGFIVIENIDPEKINKNTETYLKILSDWLSNMLYVSSELENQIIKNDIEKFNFIFEKIEERFERFKIPYSFIKAKVKEISNIENIKKFIRETDFVFFDEKNSELKIVLTSCNSIGLKRVLDKLKDFKQIEIEEAYTKE</sequence>
<dbReference type="AlphaFoldDB" id="A0A841GF48"/>
<feature type="transmembrane region" description="Helical" evidence="2">
    <location>
        <begin position="46"/>
        <end position="68"/>
    </location>
</feature>
<evidence type="ECO:0008006" key="5">
    <source>
        <dbReference type="Google" id="ProtNLM"/>
    </source>
</evidence>
<organism evidence="3 4">
    <name type="scientific">Thermosipho japonicus</name>
    <dbReference type="NCBI Taxonomy" id="90323"/>
    <lineage>
        <taxon>Bacteria</taxon>
        <taxon>Thermotogati</taxon>
        <taxon>Thermotogota</taxon>
        <taxon>Thermotogae</taxon>
        <taxon>Thermotogales</taxon>
        <taxon>Fervidobacteriaceae</taxon>
        <taxon>Thermosipho</taxon>
    </lineage>
</organism>
<keyword evidence="4" id="KW-1185">Reference proteome</keyword>
<keyword evidence="1" id="KW-0175">Coiled coil</keyword>
<feature type="coiled-coil region" evidence="1">
    <location>
        <begin position="105"/>
        <end position="149"/>
    </location>
</feature>
<evidence type="ECO:0000313" key="3">
    <source>
        <dbReference type="EMBL" id="MBB6062192.1"/>
    </source>
</evidence>
<feature type="transmembrane region" description="Helical" evidence="2">
    <location>
        <begin position="80"/>
        <end position="104"/>
    </location>
</feature>
<dbReference type="RefSeq" id="WP_184618896.1">
    <property type="nucleotide sequence ID" value="NZ_JACHEX010000001.1"/>
</dbReference>
<proteinExistence type="predicted"/>
<dbReference type="Proteomes" id="UP000555828">
    <property type="component" value="Unassembled WGS sequence"/>
</dbReference>
<evidence type="ECO:0000313" key="4">
    <source>
        <dbReference type="Proteomes" id="UP000555828"/>
    </source>
</evidence>
<evidence type="ECO:0000256" key="2">
    <source>
        <dbReference type="SAM" id="Phobius"/>
    </source>
</evidence>
<keyword evidence="2" id="KW-1133">Transmembrane helix</keyword>
<reference evidence="3 4" key="1">
    <citation type="submission" date="2020-08" db="EMBL/GenBank/DDBJ databases">
        <title>Genomic Encyclopedia of Type Strains, Phase IV (KMG-IV): sequencing the most valuable type-strain genomes for metagenomic binning, comparative biology and taxonomic classification.</title>
        <authorList>
            <person name="Goeker M."/>
        </authorList>
    </citation>
    <scope>NUCLEOTIDE SEQUENCE [LARGE SCALE GENOMIC DNA]</scope>
    <source>
        <strain evidence="3 4">DSM 13481</strain>
    </source>
</reference>
<accession>A0A841GF48</accession>